<protein>
    <submittedName>
        <fullName evidence="2">Uncharacterized protein</fullName>
    </submittedName>
</protein>
<comment type="caution">
    <text evidence="2">The sequence shown here is derived from an EMBL/GenBank/DDBJ whole genome shotgun (WGS) entry which is preliminary data.</text>
</comment>
<dbReference type="EMBL" id="JBHRSW010000011">
    <property type="protein sequence ID" value="MFC3121420.1"/>
    <property type="molecule type" value="Genomic_DNA"/>
</dbReference>
<organism evidence="2 3">
    <name type="scientific">Agaribacter flavus</name>
    <dbReference type="NCBI Taxonomy" id="1902781"/>
    <lineage>
        <taxon>Bacteria</taxon>
        <taxon>Pseudomonadati</taxon>
        <taxon>Pseudomonadota</taxon>
        <taxon>Gammaproteobacteria</taxon>
        <taxon>Alteromonadales</taxon>
        <taxon>Alteromonadaceae</taxon>
        <taxon>Agaribacter</taxon>
    </lineage>
</organism>
<evidence type="ECO:0000313" key="3">
    <source>
        <dbReference type="Proteomes" id="UP001595478"/>
    </source>
</evidence>
<feature type="chain" id="PRO_5045652096" evidence="1">
    <location>
        <begin position="22"/>
        <end position="171"/>
    </location>
</feature>
<sequence length="171" mass="17015">MNKFKLGALITASLVSTASFAASETFNASVTAAADATITNSTAIDFGTVQVASGSVCTMDAAGAVTGDCDASAAEIALGQVDISGLLPNTGVTVELTFSAGTNVTFVPSFDINNATTTSDGHASADGAISVTTDGSGTDLLIDVYGQLTVNNTLTPGADETAPYTVEVLFN</sequence>
<reference evidence="3" key="1">
    <citation type="journal article" date="2019" name="Int. J. Syst. Evol. Microbiol.">
        <title>The Global Catalogue of Microorganisms (GCM) 10K type strain sequencing project: providing services to taxonomists for standard genome sequencing and annotation.</title>
        <authorList>
            <consortium name="The Broad Institute Genomics Platform"/>
            <consortium name="The Broad Institute Genome Sequencing Center for Infectious Disease"/>
            <person name="Wu L."/>
            <person name="Ma J."/>
        </authorList>
    </citation>
    <scope>NUCLEOTIDE SEQUENCE [LARGE SCALE GENOMIC DNA]</scope>
    <source>
        <strain evidence="3">KCTC 52473</strain>
    </source>
</reference>
<keyword evidence="3" id="KW-1185">Reference proteome</keyword>
<gene>
    <name evidence="2" type="ORF">ACFOHL_07285</name>
</gene>
<name>A0ABV7FR76_9ALTE</name>
<evidence type="ECO:0000313" key="2">
    <source>
        <dbReference type="EMBL" id="MFC3121420.1"/>
    </source>
</evidence>
<feature type="signal peptide" evidence="1">
    <location>
        <begin position="1"/>
        <end position="21"/>
    </location>
</feature>
<accession>A0ABV7FR76</accession>
<dbReference type="Proteomes" id="UP001595478">
    <property type="component" value="Unassembled WGS sequence"/>
</dbReference>
<dbReference type="RefSeq" id="WP_376919559.1">
    <property type="nucleotide sequence ID" value="NZ_JBHRSW010000011.1"/>
</dbReference>
<proteinExistence type="predicted"/>
<evidence type="ECO:0000256" key="1">
    <source>
        <dbReference type="SAM" id="SignalP"/>
    </source>
</evidence>
<keyword evidence="1" id="KW-0732">Signal</keyword>